<evidence type="ECO:0000313" key="4">
    <source>
        <dbReference type="Proteomes" id="UP001318300"/>
    </source>
</evidence>
<dbReference type="Pfam" id="PF07963">
    <property type="entry name" value="N_methyl"/>
    <property type="match status" value="1"/>
</dbReference>
<keyword evidence="4" id="KW-1185">Reference proteome</keyword>
<sequence>MVKRLQRLLRPAELAQREAGFSIIEVMVAMMVFAVMSVGIAYGIANTLQLTQTSRGRETAVALASQDIDMLRQTAAASTTGIFDVVSARGDDNSSTIGGMKYQVDRKVAWVQSDGASGACGTSNGKLAYKSVVETVSWPNPRGGSSSTSVTSAIAPSDAVTDPGYGTIIISVADASGAPYPGVSISVTPVGGGTGSALTKSPLPTDAQGCSYAVNVVQGDYTVTANTPGGIDTDQQQPSKQSPISVTAGASAPVPFVYDQASTMRFQYAPTYNATVPTNMVTTLSSSVGGLDPVSPWDTTSKTLQITSTTNPRPSAAVFPFTSGYTVLAGPYSNSLDGTKNCLSPSPASWTTPNPTGDVGVGTPVVPAPAGTPADAPVMMGVATVKGVKGRYLTAVSSSTPGPGDPGCAAGMTMKFPVAGADVATIALPFGTWTISSGTTFGSTTRNEIASNASNVAPVTNGSVNRKTALVVISYDNTLTLDPRGQIR</sequence>
<reference evidence="3 4" key="1">
    <citation type="submission" date="2020-03" db="EMBL/GenBank/DDBJ databases">
        <title>Above-ground endophytic microbial communities from plants in different locations in the United States.</title>
        <authorList>
            <person name="Frank C."/>
        </authorList>
    </citation>
    <scope>NUCLEOTIDE SEQUENCE [LARGE SCALE GENOMIC DNA]</scope>
    <source>
        <strain evidence="3 4">WW7</strain>
    </source>
</reference>
<evidence type="ECO:0000256" key="2">
    <source>
        <dbReference type="SAM" id="Phobius"/>
    </source>
</evidence>
<dbReference type="Proteomes" id="UP001318300">
    <property type="component" value="Unassembled WGS sequence"/>
</dbReference>
<evidence type="ECO:0000256" key="1">
    <source>
        <dbReference type="SAM" id="MobiDB-lite"/>
    </source>
</evidence>
<protein>
    <submittedName>
        <fullName evidence="3">Prepilin-type N-terminal cleavage/methylation domain-containing protein</fullName>
    </submittedName>
</protein>
<dbReference type="RefSeq" id="WP_166780397.1">
    <property type="nucleotide sequence ID" value="NZ_JAAOYO010000003.1"/>
</dbReference>
<accession>A0ABX0T8H3</accession>
<feature type="region of interest" description="Disordered" evidence="1">
    <location>
        <begin position="225"/>
        <end position="246"/>
    </location>
</feature>
<dbReference type="SUPFAM" id="SSF49452">
    <property type="entry name" value="Starch-binding domain-like"/>
    <property type="match status" value="1"/>
</dbReference>
<dbReference type="NCBIfam" id="TIGR02532">
    <property type="entry name" value="IV_pilin_GFxxxE"/>
    <property type="match status" value="1"/>
</dbReference>
<keyword evidence="2" id="KW-1133">Transmembrane helix</keyword>
<dbReference type="InterPro" id="IPR012902">
    <property type="entry name" value="N_methyl_site"/>
</dbReference>
<organism evidence="3 4">
    <name type="scientific">Curtobacterium salicis</name>
    <dbReference type="NCBI Taxonomy" id="1779862"/>
    <lineage>
        <taxon>Bacteria</taxon>
        <taxon>Bacillati</taxon>
        <taxon>Actinomycetota</taxon>
        <taxon>Actinomycetes</taxon>
        <taxon>Micrococcales</taxon>
        <taxon>Microbacteriaceae</taxon>
        <taxon>Curtobacterium</taxon>
    </lineage>
</organism>
<feature type="transmembrane region" description="Helical" evidence="2">
    <location>
        <begin position="21"/>
        <end position="45"/>
    </location>
</feature>
<dbReference type="Gene3D" id="2.60.40.1120">
    <property type="entry name" value="Carboxypeptidase-like, regulatory domain"/>
    <property type="match status" value="1"/>
</dbReference>
<dbReference type="InterPro" id="IPR013784">
    <property type="entry name" value="Carb-bd-like_fold"/>
</dbReference>
<comment type="caution">
    <text evidence="3">The sequence shown here is derived from an EMBL/GenBank/DDBJ whole genome shotgun (WGS) entry which is preliminary data.</text>
</comment>
<dbReference type="EMBL" id="JAAOYO010000003">
    <property type="protein sequence ID" value="NII41337.1"/>
    <property type="molecule type" value="Genomic_DNA"/>
</dbReference>
<feature type="compositionally biased region" description="Polar residues" evidence="1">
    <location>
        <begin position="225"/>
        <end position="245"/>
    </location>
</feature>
<proteinExistence type="predicted"/>
<keyword evidence="2" id="KW-0812">Transmembrane</keyword>
<gene>
    <name evidence="3" type="ORF">E9228_001984</name>
</gene>
<evidence type="ECO:0000313" key="3">
    <source>
        <dbReference type="EMBL" id="NII41337.1"/>
    </source>
</evidence>
<keyword evidence="2" id="KW-0472">Membrane</keyword>
<name>A0ABX0T8H3_9MICO</name>